<dbReference type="InterPro" id="IPR018535">
    <property type="entry name" value="DUF1996"/>
</dbReference>
<gene>
    <name evidence="2" type="ORF">BCR35DRAFT_327667</name>
</gene>
<keyword evidence="3" id="KW-1185">Reference proteome</keyword>
<sequence length="333" mass="36259">MALSRIDPIVNPGVVSSHVHAVVGGSSFAVDYTSAYKDAACTSISTPADRSNYWMPAVYGMKDNLFYALPVREVRIYYFLNTEMEAFPEGFKMLAGSPMTRSPDENMIWYCQQGSHDMTGVESLGRNSQFPLERCWDFLRSEITFPSCWSGDTTLDTEGQTAYRDGDSCPDTHPVQLPKIVLEFGYNSSDFDPTSLVLANGDTAGYGLHGDFASGWDRDVLQALIDDENCNARQNPYGEDDSTCKVLEGKRDDDGANSCTLVGPIPQEAVGIMEPLSALPGCNLLWSDNSTKPTCDPEPSTPAIGPYTAIFQSFGASYAGDVPGLIPVYEAGY</sequence>
<evidence type="ECO:0000259" key="1">
    <source>
        <dbReference type="Pfam" id="PF09362"/>
    </source>
</evidence>
<dbReference type="InParanoid" id="A0A1Y2G3M8"/>
<reference evidence="2 3" key="1">
    <citation type="submission" date="2016-07" db="EMBL/GenBank/DDBJ databases">
        <title>Pervasive Adenine N6-methylation of Active Genes in Fungi.</title>
        <authorList>
            <consortium name="DOE Joint Genome Institute"/>
            <person name="Mondo S.J."/>
            <person name="Dannebaum R.O."/>
            <person name="Kuo R.C."/>
            <person name="Labutti K."/>
            <person name="Haridas S."/>
            <person name="Kuo A."/>
            <person name="Salamov A."/>
            <person name="Ahrendt S.R."/>
            <person name="Lipzen A."/>
            <person name="Sullivan W."/>
            <person name="Andreopoulos W.B."/>
            <person name="Clum A."/>
            <person name="Lindquist E."/>
            <person name="Daum C."/>
            <person name="Ramamoorthy G.K."/>
            <person name="Gryganskyi A."/>
            <person name="Culley D."/>
            <person name="Magnuson J.K."/>
            <person name="James T.Y."/>
            <person name="O'Malley M.A."/>
            <person name="Stajich J.E."/>
            <person name="Spatafora J.W."/>
            <person name="Visel A."/>
            <person name="Grigoriev I.V."/>
        </authorList>
    </citation>
    <scope>NUCLEOTIDE SEQUENCE [LARGE SCALE GENOMIC DNA]</scope>
    <source>
        <strain evidence="2 3">62-1032</strain>
    </source>
</reference>
<accession>A0A1Y2G3M8</accession>
<name>A0A1Y2G3M8_9BASI</name>
<evidence type="ECO:0000313" key="3">
    <source>
        <dbReference type="Proteomes" id="UP000193467"/>
    </source>
</evidence>
<dbReference type="PANTHER" id="PTHR43662:SF3">
    <property type="entry name" value="DOMAIN PROTEIN, PUTATIVE (AFU_ORTHOLOGUE AFUA_6G11970)-RELATED"/>
    <property type="match status" value="1"/>
</dbReference>
<feature type="domain" description="DUF1996" evidence="1">
    <location>
        <begin position="7"/>
        <end position="216"/>
    </location>
</feature>
<dbReference type="STRING" id="106004.A0A1Y2G3M8"/>
<dbReference type="OrthoDB" id="74764at2759"/>
<protein>
    <recommendedName>
        <fullName evidence="1">DUF1996 domain-containing protein</fullName>
    </recommendedName>
</protein>
<dbReference type="PANTHER" id="PTHR43662">
    <property type="match status" value="1"/>
</dbReference>
<dbReference type="EMBL" id="MCGR01000001">
    <property type="protein sequence ID" value="ORY92542.1"/>
    <property type="molecule type" value="Genomic_DNA"/>
</dbReference>
<dbReference type="Pfam" id="PF09362">
    <property type="entry name" value="DUF1996"/>
    <property type="match status" value="1"/>
</dbReference>
<proteinExistence type="predicted"/>
<comment type="caution">
    <text evidence="2">The sequence shown here is derived from an EMBL/GenBank/DDBJ whole genome shotgun (WGS) entry which is preliminary data.</text>
</comment>
<dbReference type="AlphaFoldDB" id="A0A1Y2G3M8"/>
<organism evidence="2 3">
    <name type="scientific">Leucosporidium creatinivorum</name>
    <dbReference type="NCBI Taxonomy" id="106004"/>
    <lineage>
        <taxon>Eukaryota</taxon>
        <taxon>Fungi</taxon>
        <taxon>Dikarya</taxon>
        <taxon>Basidiomycota</taxon>
        <taxon>Pucciniomycotina</taxon>
        <taxon>Microbotryomycetes</taxon>
        <taxon>Leucosporidiales</taxon>
        <taxon>Leucosporidium</taxon>
    </lineage>
</organism>
<evidence type="ECO:0000313" key="2">
    <source>
        <dbReference type="EMBL" id="ORY92542.1"/>
    </source>
</evidence>
<dbReference type="Proteomes" id="UP000193467">
    <property type="component" value="Unassembled WGS sequence"/>
</dbReference>